<gene>
    <name evidence="2" type="ORF">LCGC14_0834720</name>
</gene>
<protein>
    <submittedName>
        <fullName evidence="2">Uncharacterized protein</fullName>
    </submittedName>
</protein>
<reference evidence="2" key="1">
    <citation type="journal article" date="2015" name="Nature">
        <title>Complex archaea that bridge the gap between prokaryotes and eukaryotes.</title>
        <authorList>
            <person name="Spang A."/>
            <person name="Saw J.H."/>
            <person name="Jorgensen S.L."/>
            <person name="Zaremba-Niedzwiedzka K."/>
            <person name="Martijn J."/>
            <person name="Lind A.E."/>
            <person name="van Eijk R."/>
            <person name="Schleper C."/>
            <person name="Guy L."/>
            <person name="Ettema T.J."/>
        </authorList>
    </citation>
    <scope>NUCLEOTIDE SEQUENCE</scope>
</reference>
<proteinExistence type="predicted"/>
<organism evidence="2">
    <name type="scientific">marine sediment metagenome</name>
    <dbReference type="NCBI Taxonomy" id="412755"/>
    <lineage>
        <taxon>unclassified sequences</taxon>
        <taxon>metagenomes</taxon>
        <taxon>ecological metagenomes</taxon>
    </lineage>
</organism>
<dbReference type="AlphaFoldDB" id="A0A0F9PJM0"/>
<comment type="caution">
    <text evidence="2">The sequence shown here is derived from an EMBL/GenBank/DDBJ whole genome shotgun (WGS) entry which is preliminary data.</text>
</comment>
<feature type="region of interest" description="Disordered" evidence="1">
    <location>
        <begin position="1"/>
        <end position="61"/>
    </location>
</feature>
<sequence>MTDPVFELTLADAEPRGGGASPAGRLHPHATRLDRRGAGTPRPSRLPRRPRVRSEGVVSTPTVRDRVEDHGEHYCGSIIIYDPVTDVHTCAGMHDDLDIVVEPGECEACLDSGYHEGAP</sequence>
<name>A0A0F9PJM0_9ZZZZ</name>
<accession>A0A0F9PJM0</accession>
<evidence type="ECO:0000313" key="2">
    <source>
        <dbReference type="EMBL" id="KKN30369.1"/>
    </source>
</evidence>
<dbReference type="EMBL" id="LAZR01002412">
    <property type="protein sequence ID" value="KKN30369.1"/>
    <property type="molecule type" value="Genomic_DNA"/>
</dbReference>
<evidence type="ECO:0000256" key="1">
    <source>
        <dbReference type="SAM" id="MobiDB-lite"/>
    </source>
</evidence>